<dbReference type="Proteomes" id="UP000259030">
    <property type="component" value="Plasmid pDFI3"/>
</dbReference>
<sequence>MTNTPHLIALQQPSEAELQAAIATLQSGREMSGEEVLEATLPVIGEACALYETGTSREDVVAALVARGVEAGSAQVMTDKAVEIVESNRQRGPHLAAQRRTANLQFIAVVLFMGGLLAVSLYQVIRALTT</sequence>
<protein>
    <submittedName>
        <fullName evidence="2">Uncharacterized protein</fullName>
    </submittedName>
</protein>
<keyword evidence="1" id="KW-0472">Membrane</keyword>
<proteinExistence type="predicted"/>
<name>A0A221T3J3_9DEIO</name>
<evidence type="ECO:0000256" key="1">
    <source>
        <dbReference type="SAM" id="Phobius"/>
    </source>
</evidence>
<evidence type="ECO:0000313" key="3">
    <source>
        <dbReference type="Proteomes" id="UP000259030"/>
    </source>
</evidence>
<keyword evidence="3" id="KW-1185">Reference proteome</keyword>
<keyword evidence="1" id="KW-0812">Transmembrane</keyword>
<gene>
    <name evidence="2" type="ORF">DFI_19760</name>
</gene>
<keyword evidence="2" id="KW-0614">Plasmid</keyword>
<keyword evidence="1" id="KW-1133">Transmembrane helix</keyword>
<dbReference type="KEGG" id="dfc:DFI_19760"/>
<dbReference type="RefSeq" id="WP_027462866.1">
    <property type="nucleotide sequence ID" value="NZ_CP021084.1"/>
</dbReference>
<organism evidence="2 3">
    <name type="scientific">Deinococcus ficus</name>
    <dbReference type="NCBI Taxonomy" id="317577"/>
    <lineage>
        <taxon>Bacteria</taxon>
        <taxon>Thermotogati</taxon>
        <taxon>Deinococcota</taxon>
        <taxon>Deinococci</taxon>
        <taxon>Deinococcales</taxon>
        <taxon>Deinococcaceae</taxon>
        <taxon>Deinococcus</taxon>
    </lineage>
</organism>
<dbReference type="EMBL" id="CP021084">
    <property type="protein sequence ID" value="ASN83436.1"/>
    <property type="molecule type" value="Genomic_DNA"/>
</dbReference>
<evidence type="ECO:0000313" key="2">
    <source>
        <dbReference type="EMBL" id="ASN83436.1"/>
    </source>
</evidence>
<reference evidence="2 3" key="1">
    <citation type="submission" date="2017-05" db="EMBL/GenBank/DDBJ databases">
        <title>The complete genome sequence of Deinococcus ficus isolated from the rhizosphere of the Ficus religiosa L. in Taiwan.</title>
        <authorList>
            <person name="Wu K.-M."/>
            <person name="Liao T.-L."/>
            <person name="Liu Y.-M."/>
            <person name="Young C.-C."/>
            <person name="Tsai S.-F."/>
        </authorList>
    </citation>
    <scope>NUCLEOTIDE SEQUENCE [LARGE SCALE GENOMIC DNA]</scope>
    <source>
        <strain evidence="2 3">CC-FR2-10</strain>
        <plasmid evidence="3">pdfi3</plasmid>
    </source>
</reference>
<accession>A0A221T3J3</accession>
<geneLocation type="plasmid" evidence="3">
    <name>pdfi3</name>
</geneLocation>
<feature type="transmembrane region" description="Helical" evidence="1">
    <location>
        <begin position="104"/>
        <end position="125"/>
    </location>
</feature>
<dbReference type="AlphaFoldDB" id="A0A221T3J3"/>